<dbReference type="OrthoDB" id="212300at2"/>
<evidence type="ECO:0000313" key="1">
    <source>
        <dbReference type="EMBL" id="SFS71651.1"/>
    </source>
</evidence>
<dbReference type="Proteomes" id="UP000198788">
    <property type="component" value="Unassembled WGS sequence"/>
</dbReference>
<dbReference type="RefSeq" id="WP_092310194.1">
    <property type="nucleotide sequence ID" value="NZ_FOZV01000004.1"/>
</dbReference>
<evidence type="ECO:0000313" key="2">
    <source>
        <dbReference type="Proteomes" id="UP000198788"/>
    </source>
</evidence>
<name>A0A1I6S3X4_9CAUL</name>
<dbReference type="STRING" id="871741.SAMN05192570_2151"/>
<accession>A0A1I6S3X4</accession>
<sequence length="269" mass="28522">MFDLPVPPPPIAEAVEARPAWDLTLGLISATVQIDQPLADGANRRVGAAFLVDAPGPDGLPRTVMVTAAHVLDGMPASEARIGWRTRATDGGWRFAPEPLRIRDEDGAPRWTRHPERDVAVMAVSAPPEFARAALPLGWLAGAETLDAWQVGPGDELMTLGYPHGYAANKVGFPILRTGRVASWPLTPIGEFPTFLLDFAVFPGNSGGPVFWTPAARKLPGTVQPEHPFVAGVLVQSMQVGGRDVGIGIVAHADYIREAIALMDAAAGP</sequence>
<reference evidence="2" key="1">
    <citation type="submission" date="2016-10" db="EMBL/GenBank/DDBJ databases">
        <authorList>
            <person name="Varghese N."/>
            <person name="Submissions S."/>
        </authorList>
    </citation>
    <scope>NUCLEOTIDE SEQUENCE [LARGE SCALE GENOMIC DNA]</scope>
    <source>
        <strain evidence="2">CGMCC 1.10683</strain>
    </source>
</reference>
<protein>
    <submittedName>
        <fullName evidence="1">Trypsin-like peptidase domain-containing protein</fullName>
    </submittedName>
</protein>
<gene>
    <name evidence="1" type="ORF">SAMN05192570_2151</name>
</gene>
<dbReference type="Gene3D" id="2.40.10.120">
    <property type="match status" value="1"/>
</dbReference>
<dbReference type="SUPFAM" id="SSF50494">
    <property type="entry name" value="Trypsin-like serine proteases"/>
    <property type="match status" value="1"/>
</dbReference>
<dbReference type="Pfam" id="PF13365">
    <property type="entry name" value="Trypsin_2"/>
    <property type="match status" value="1"/>
</dbReference>
<organism evidence="1 2">
    <name type="scientific">Brevundimonas viscosa</name>
    <dbReference type="NCBI Taxonomy" id="871741"/>
    <lineage>
        <taxon>Bacteria</taxon>
        <taxon>Pseudomonadati</taxon>
        <taxon>Pseudomonadota</taxon>
        <taxon>Alphaproteobacteria</taxon>
        <taxon>Caulobacterales</taxon>
        <taxon>Caulobacteraceae</taxon>
        <taxon>Brevundimonas</taxon>
    </lineage>
</organism>
<dbReference type="EMBL" id="FOZV01000004">
    <property type="protein sequence ID" value="SFS71651.1"/>
    <property type="molecule type" value="Genomic_DNA"/>
</dbReference>
<keyword evidence="2" id="KW-1185">Reference proteome</keyword>
<dbReference type="InterPro" id="IPR009003">
    <property type="entry name" value="Peptidase_S1_PA"/>
</dbReference>
<proteinExistence type="predicted"/>
<dbReference type="AlphaFoldDB" id="A0A1I6S3X4"/>